<dbReference type="FunFam" id="1.10.455.10:FF:000001">
    <property type="entry name" value="30S ribosomal protein S7"/>
    <property type="match status" value="1"/>
</dbReference>
<protein>
    <recommendedName>
        <fullName evidence="6">Small ribosomal subunit protein uS7</fullName>
    </recommendedName>
</protein>
<dbReference type="InterPro" id="IPR036823">
    <property type="entry name" value="Ribosomal_uS7_dom_sf"/>
</dbReference>
<dbReference type="Proteomes" id="UP000231371">
    <property type="component" value="Unassembled WGS sequence"/>
</dbReference>
<dbReference type="AlphaFoldDB" id="A0A2H0KGJ8"/>
<dbReference type="InterPro" id="IPR023798">
    <property type="entry name" value="Ribosomal_uS7_dom"/>
</dbReference>
<comment type="function">
    <text evidence="6">One of the primary rRNA binding proteins, it binds directly to 16S rRNA where it nucleates assembly of the head domain of the 30S subunit. Is located at the subunit interface close to the decoding center, probably blocks exit of the E-site tRNA.</text>
</comment>
<evidence type="ECO:0000256" key="2">
    <source>
        <dbReference type="ARBA" id="ARBA00022730"/>
    </source>
</evidence>
<dbReference type="NCBIfam" id="TIGR01029">
    <property type="entry name" value="rpsG_bact"/>
    <property type="match status" value="1"/>
</dbReference>
<keyword evidence="4 6" id="KW-0689">Ribosomal protein</keyword>
<keyword evidence="3 6" id="KW-0694">RNA-binding</keyword>
<dbReference type="SUPFAM" id="SSF47973">
    <property type="entry name" value="Ribosomal protein S7"/>
    <property type="match status" value="1"/>
</dbReference>
<evidence type="ECO:0000313" key="8">
    <source>
        <dbReference type="EMBL" id="PIQ70408.1"/>
    </source>
</evidence>
<evidence type="ECO:0000313" key="9">
    <source>
        <dbReference type="Proteomes" id="UP000231371"/>
    </source>
</evidence>
<comment type="caution">
    <text evidence="8">The sequence shown here is derived from an EMBL/GenBank/DDBJ whole genome shotgun (WGS) entry which is preliminary data.</text>
</comment>
<reference evidence="8 9" key="1">
    <citation type="submission" date="2017-09" db="EMBL/GenBank/DDBJ databases">
        <title>Depth-based differentiation of microbial function through sediment-hosted aquifers and enrichment of novel symbionts in the deep terrestrial subsurface.</title>
        <authorList>
            <person name="Probst A.J."/>
            <person name="Ladd B."/>
            <person name="Jarett J.K."/>
            <person name="Geller-Mcgrath D.E."/>
            <person name="Sieber C.M."/>
            <person name="Emerson J.B."/>
            <person name="Anantharaman K."/>
            <person name="Thomas B.C."/>
            <person name="Malmstrom R."/>
            <person name="Stieglmeier M."/>
            <person name="Klingl A."/>
            <person name="Woyke T."/>
            <person name="Ryan C.M."/>
            <person name="Banfield J.F."/>
        </authorList>
    </citation>
    <scope>NUCLEOTIDE SEQUENCE [LARGE SCALE GENOMIC DNA]</scope>
    <source>
        <strain evidence="8">CG11_big_fil_rev_8_21_14_0_20_40_12</strain>
    </source>
</reference>
<organism evidence="8 9">
    <name type="scientific">Candidatus Shapirobacteria bacterium CG11_big_fil_rev_8_21_14_0_20_40_12</name>
    <dbReference type="NCBI Taxonomy" id="1974889"/>
    <lineage>
        <taxon>Bacteria</taxon>
        <taxon>Candidatus Shapironibacteriota</taxon>
    </lineage>
</organism>
<sequence length="159" mass="18387">MSRSGKTKKREATPDPIYNDVLLNSFMNRAMRDGKKNAIQKEVYDALKLIEQKLKQDPMVVFRQAVENVKPLMEVRSRRLGGAAYQVPMPVRGERKQSLAIRWLVQSAQKRPNKEFHTFADKLSAELIDAFNNTGLAIKKKEDTHRMAEANKAFSHFRW</sequence>
<dbReference type="Gene3D" id="1.10.455.10">
    <property type="entry name" value="Ribosomal protein S7 domain"/>
    <property type="match status" value="1"/>
</dbReference>
<dbReference type="HAMAP" id="MF_00480_B">
    <property type="entry name" value="Ribosomal_uS7_B"/>
    <property type="match status" value="1"/>
</dbReference>
<keyword evidence="2 6" id="KW-0699">rRNA-binding</keyword>
<keyword evidence="6" id="KW-0820">tRNA-binding</keyword>
<evidence type="ECO:0000256" key="3">
    <source>
        <dbReference type="ARBA" id="ARBA00022884"/>
    </source>
</evidence>
<evidence type="ECO:0000256" key="1">
    <source>
        <dbReference type="ARBA" id="ARBA00007151"/>
    </source>
</evidence>
<keyword evidence="5 6" id="KW-0687">Ribonucleoprotein</keyword>
<dbReference type="GO" id="GO:0006412">
    <property type="term" value="P:translation"/>
    <property type="evidence" value="ECO:0007669"/>
    <property type="project" value="UniProtKB-UniRule"/>
</dbReference>
<name>A0A2H0KGJ8_9BACT</name>
<feature type="domain" description="Small ribosomal subunit protein uS7" evidence="7">
    <location>
        <begin position="3"/>
        <end position="152"/>
    </location>
</feature>
<dbReference type="InterPro" id="IPR005717">
    <property type="entry name" value="Ribosomal_uS7_bac/org-type"/>
</dbReference>
<dbReference type="InterPro" id="IPR000235">
    <property type="entry name" value="Ribosomal_uS7"/>
</dbReference>
<evidence type="ECO:0000256" key="6">
    <source>
        <dbReference type="HAMAP-Rule" id="MF_00480"/>
    </source>
</evidence>
<dbReference type="PANTHER" id="PTHR11205">
    <property type="entry name" value="RIBOSOMAL PROTEIN S7"/>
    <property type="match status" value="1"/>
</dbReference>
<dbReference type="EMBL" id="PCVI01000011">
    <property type="protein sequence ID" value="PIQ70408.1"/>
    <property type="molecule type" value="Genomic_DNA"/>
</dbReference>
<comment type="similarity">
    <text evidence="1 6">Belongs to the universal ribosomal protein uS7 family.</text>
</comment>
<evidence type="ECO:0000259" key="7">
    <source>
        <dbReference type="Pfam" id="PF00177"/>
    </source>
</evidence>
<dbReference type="GO" id="GO:0015935">
    <property type="term" value="C:small ribosomal subunit"/>
    <property type="evidence" value="ECO:0007669"/>
    <property type="project" value="InterPro"/>
</dbReference>
<dbReference type="GO" id="GO:0000049">
    <property type="term" value="F:tRNA binding"/>
    <property type="evidence" value="ECO:0007669"/>
    <property type="project" value="UniProtKB-UniRule"/>
</dbReference>
<dbReference type="Pfam" id="PF00177">
    <property type="entry name" value="Ribosomal_S7"/>
    <property type="match status" value="1"/>
</dbReference>
<gene>
    <name evidence="6" type="primary">rpsG</name>
    <name evidence="8" type="ORF">COV89_00665</name>
</gene>
<proteinExistence type="inferred from homology"/>
<evidence type="ECO:0000256" key="5">
    <source>
        <dbReference type="ARBA" id="ARBA00023274"/>
    </source>
</evidence>
<comment type="subunit">
    <text evidence="6">Part of the 30S ribosomal subunit. Contacts proteins S9 and S11.</text>
</comment>
<accession>A0A2H0KGJ8</accession>
<dbReference type="GO" id="GO:0003735">
    <property type="term" value="F:structural constituent of ribosome"/>
    <property type="evidence" value="ECO:0007669"/>
    <property type="project" value="InterPro"/>
</dbReference>
<dbReference type="GO" id="GO:0019843">
    <property type="term" value="F:rRNA binding"/>
    <property type="evidence" value="ECO:0007669"/>
    <property type="project" value="UniProtKB-UniRule"/>
</dbReference>
<evidence type="ECO:0000256" key="4">
    <source>
        <dbReference type="ARBA" id="ARBA00022980"/>
    </source>
</evidence>
<dbReference type="PIRSF" id="PIRSF002122">
    <property type="entry name" value="RPS7p_RPS7a_RPS5e_RPS7o"/>
    <property type="match status" value="1"/>
</dbReference>
<dbReference type="CDD" id="cd14869">
    <property type="entry name" value="uS7_Bacteria"/>
    <property type="match status" value="1"/>
</dbReference>